<comment type="similarity">
    <text evidence="2">Belongs to the short-chain dehydrogenases/reductases (SDR) family.</text>
</comment>
<dbReference type="PANTHER" id="PTHR43899:SF13">
    <property type="entry name" value="RH59310P"/>
    <property type="match status" value="1"/>
</dbReference>
<dbReference type="PRINTS" id="PR00081">
    <property type="entry name" value="GDHRDH"/>
</dbReference>
<dbReference type="RefSeq" id="WP_270085352.1">
    <property type="nucleotide sequence ID" value="NZ_CP115300.1"/>
</dbReference>
<dbReference type="EMBL" id="CP115300">
    <property type="protein sequence ID" value="WBO68090.1"/>
    <property type="molecule type" value="Genomic_DNA"/>
</dbReference>
<comment type="subcellular location">
    <subcellularLocation>
        <location evidence="1">Endoplasmic reticulum</location>
    </subcellularLocation>
</comment>
<evidence type="ECO:0000313" key="4">
    <source>
        <dbReference type="EMBL" id="WBO68090.1"/>
    </source>
</evidence>
<gene>
    <name evidence="4" type="ORF">O1G22_37360</name>
</gene>
<name>A0ABY7PBW9_9ACTN</name>
<dbReference type="InterPro" id="IPR002347">
    <property type="entry name" value="SDR_fam"/>
</dbReference>
<reference evidence="4 5" key="1">
    <citation type="submission" date="2022-12" db="EMBL/GenBank/DDBJ databases">
        <authorList>
            <person name="Mo P."/>
        </authorList>
    </citation>
    <scope>NUCLEOTIDE SEQUENCE [LARGE SCALE GENOMIC DNA]</scope>
    <source>
        <strain evidence="4 5">HUAS 2-6</strain>
    </source>
</reference>
<accession>A0ABY7PBW9</accession>
<dbReference type="Gene3D" id="3.40.50.720">
    <property type="entry name" value="NAD(P)-binding Rossmann-like Domain"/>
    <property type="match status" value="1"/>
</dbReference>
<dbReference type="InterPro" id="IPR020904">
    <property type="entry name" value="Sc_DH/Rdtase_CS"/>
</dbReference>
<dbReference type="Proteomes" id="UP001212326">
    <property type="component" value="Chromosome"/>
</dbReference>
<dbReference type="Pfam" id="PF00106">
    <property type="entry name" value="adh_short"/>
    <property type="match status" value="1"/>
</dbReference>
<dbReference type="PROSITE" id="PS00061">
    <property type="entry name" value="ADH_SHORT"/>
    <property type="match status" value="1"/>
</dbReference>
<protein>
    <submittedName>
        <fullName evidence="4">SDR family NAD(P)-dependent oxidoreductase</fullName>
    </submittedName>
</protein>
<evidence type="ECO:0000256" key="2">
    <source>
        <dbReference type="ARBA" id="ARBA00006484"/>
    </source>
</evidence>
<dbReference type="InterPro" id="IPR051019">
    <property type="entry name" value="VLCFA-Steroid_DH"/>
</dbReference>
<dbReference type="PANTHER" id="PTHR43899">
    <property type="entry name" value="RH59310P"/>
    <property type="match status" value="1"/>
</dbReference>
<evidence type="ECO:0000313" key="5">
    <source>
        <dbReference type="Proteomes" id="UP001212326"/>
    </source>
</evidence>
<dbReference type="SUPFAM" id="SSF51735">
    <property type="entry name" value="NAD(P)-binding Rossmann-fold domains"/>
    <property type="match status" value="1"/>
</dbReference>
<sequence>MVHSPVEAEVAQVRVNVEAVIDLTTRAVQQMVPRGRGAILNVGSVSGFCPTPGQAGYAGTKAFVQIYSEGLCAGLAGTGVTVAVLCPGPVRAEFLHFAGLDSDEFPAFLYTPSREVAKIGVDALDADRGVVVGGLPMRIVSRLMRLTARRVLLPALARQNPGMKRDRDRPTADAVAMIEASQGRPPTLTPP</sequence>
<evidence type="ECO:0000256" key="1">
    <source>
        <dbReference type="ARBA" id="ARBA00004240"/>
    </source>
</evidence>
<organism evidence="4 5">
    <name type="scientific">Streptomyces camelliae</name>
    <dbReference type="NCBI Taxonomy" id="3004093"/>
    <lineage>
        <taxon>Bacteria</taxon>
        <taxon>Bacillati</taxon>
        <taxon>Actinomycetota</taxon>
        <taxon>Actinomycetes</taxon>
        <taxon>Kitasatosporales</taxon>
        <taxon>Streptomycetaceae</taxon>
        <taxon>Streptomyces</taxon>
    </lineage>
</organism>
<dbReference type="InterPro" id="IPR036291">
    <property type="entry name" value="NAD(P)-bd_dom_sf"/>
</dbReference>
<keyword evidence="5" id="KW-1185">Reference proteome</keyword>
<keyword evidence="3" id="KW-0560">Oxidoreductase</keyword>
<evidence type="ECO:0000256" key="3">
    <source>
        <dbReference type="ARBA" id="ARBA00023002"/>
    </source>
</evidence>
<proteinExistence type="inferred from homology"/>
<dbReference type="CDD" id="cd05233">
    <property type="entry name" value="SDR_c"/>
    <property type="match status" value="1"/>
</dbReference>